<feature type="transmembrane region" description="Helical" evidence="2">
    <location>
        <begin position="659"/>
        <end position="681"/>
    </location>
</feature>
<accession>A0A450T0N0</accession>
<keyword evidence="2" id="KW-1133">Transmembrane helix</keyword>
<dbReference type="EMBL" id="CAADFD010000052">
    <property type="protein sequence ID" value="VFJ59876.1"/>
    <property type="molecule type" value="Genomic_DNA"/>
</dbReference>
<evidence type="ECO:0000256" key="1">
    <source>
        <dbReference type="SAM" id="MobiDB-lite"/>
    </source>
</evidence>
<gene>
    <name evidence="3" type="ORF">BECKFW1821B_GA0114236_10526</name>
</gene>
<name>A0A450T0N0_9GAMM</name>
<protein>
    <submittedName>
        <fullName evidence="3">Uncharacterized protein</fullName>
    </submittedName>
</protein>
<keyword evidence="2" id="KW-0812">Transmembrane</keyword>
<feature type="region of interest" description="Disordered" evidence="1">
    <location>
        <begin position="174"/>
        <end position="229"/>
    </location>
</feature>
<feature type="region of interest" description="Disordered" evidence="1">
    <location>
        <begin position="835"/>
        <end position="865"/>
    </location>
</feature>
<sequence>MTETPPKLPVYLAALPQLQTLLRGTDITVTPGVWLGVHDLLLRLDQEGRLPPLARFGDLRALLSPLLCRNPEEQRRFKEIFRDWHIQVQAIQPDAVPGPETAEVDSGTALSGKWLQGAALPLEIKEGVAGVEWSKPLAPRGTRPWQSVVIALGILILAGLLWWGITRSPEEAIENQTETSLTEKSEEKSPQQEKLKTPDTVSTEISDTDASEQGLEPLPPRESPTLDPATHRDLDIIGVFLPWLPFLLALAGLGGYGWRHRRRIARQKRISEAESLYTAPPKGSTPSGYLRLEPPRNDLFGALPVQTALRRLHRPVLYPTRHLDTHATVRESVRRAGLFFPVYWERLRVPRLIVLVENRYAADPVTGLGALVVERLRAAGFIVHRYDYRGSPRAVWEIGKKPEESGGRHTLVDIAYRYPNSRLLLIGDPTTLLDPRGERVKTWVSEFGIWPDRAILGTRQDTGGWKKILEDTGFAVAPLGSSGLMELGARFSGGDPIDTKDRDTPLPEALHHPPPRWLQPMPPDARELARLLRILRRFLGDSGFYLLAAIAVHPRLHWGLVRIMEYSLFPGAKDDPGPEPFDREARLLRLVQLPWFPRGWLPDWLRKSLIHDLDADRRGRINKIYKELIYREAKQGRPPEGTEDIPIGPIVEPPPRGRLAGAIAGVLLLAGVLGTGIWGLWHGTPWWEWNLRSKSEGFLLERQIAANGKHLFAIIGDENSPELAGALQSTLREFGFSEIQEQLEPDIAVELTKSADMQHQILFGPGADPEAAKEIARRLAWLTHRQPGTIAKTVSTSIPEGMIVARLAADPQADPGVFFADDTVRDLSFQEKETFIRPPTPAEKDADPGPSSLWPENPKPSELPESSMGFVAVIDSSLKYYGNADLSAKIEGNASSDFGRSLDVVNEINFEGRKWLKIEHPRFKQVWLIDDGNKILKPGSGTQKVEAQKTEQSKLFKKGLVRNHGRQDGNQTSVVYYDSPNLSGTPLGSSSTFEVRYIFKATNKAVLLGRVERAHSSNAKDVLVGWIDKENIIEWNNRIGVEFNKGNWEERKRCGVGKIYSTERDARKRKGHVFEEGKGNEGLPHYAYRYPLLDTNPRQGIYKIAYIIGNAVEKGFVHEKDKCGNDLIEFKFLVERNVLEGLKVGMYLLSDTVRDFDNSSESIDRFEEVVTKVVRALTGDKIERDDEIAEFIEKRKTLPIRTGFLKRSPQELIDFSRDPNNRERFVKYLLERVIRLEQVIREQNMELERWDSEDMEWLYNPGDKRIPYFFSLEQPLPKRGKLEMDYSKRRHAWVPLEYFP</sequence>
<feature type="transmembrane region" description="Helical" evidence="2">
    <location>
        <begin position="145"/>
        <end position="165"/>
    </location>
</feature>
<organism evidence="3">
    <name type="scientific">Candidatus Kentrum sp. FW</name>
    <dbReference type="NCBI Taxonomy" id="2126338"/>
    <lineage>
        <taxon>Bacteria</taxon>
        <taxon>Pseudomonadati</taxon>
        <taxon>Pseudomonadota</taxon>
        <taxon>Gammaproteobacteria</taxon>
        <taxon>Candidatus Kentrum</taxon>
    </lineage>
</organism>
<feature type="transmembrane region" description="Helical" evidence="2">
    <location>
        <begin position="236"/>
        <end position="258"/>
    </location>
</feature>
<evidence type="ECO:0000256" key="2">
    <source>
        <dbReference type="SAM" id="Phobius"/>
    </source>
</evidence>
<feature type="compositionally biased region" description="Basic and acidic residues" evidence="1">
    <location>
        <begin position="181"/>
        <end position="197"/>
    </location>
</feature>
<proteinExistence type="predicted"/>
<keyword evidence="2" id="KW-0472">Membrane</keyword>
<reference evidence="3" key="1">
    <citation type="submission" date="2019-02" db="EMBL/GenBank/DDBJ databases">
        <authorList>
            <person name="Gruber-Vodicka R. H."/>
            <person name="Seah K. B. B."/>
        </authorList>
    </citation>
    <scope>NUCLEOTIDE SEQUENCE</scope>
    <source>
        <strain evidence="3">BECK_BZ106</strain>
    </source>
</reference>
<evidence type="ECO:0000313" key="3">
    <source>
        <dbReference type="EMBL" id="VFJ59876.1"/>
    </source>
</evidence>